<proteinExistence type="predicted"/>
<dbReference type="EMBL" id="RJSE01000007">
    <property type="protein sequence ID" value="RNL62450.1"/>
    <property type="molecule type" value="Genomic_DNA"/>
</dbReference>
<keyword evidence="1" id="KW-0677">Repeat</keyword>
<evidence type="ECO:0000313" key="6">
    <source>
        <dbReference type="EMBL" id="RNL62450.1"/>
    </source>
</evidence>
<evidence type="ECO:0000256" key="1">
    <source>
        <dbReference type="ARBA" id="ARBA00022737"/>
    </source>
</evidence>
<feature type="domain" description="SMP-30/Gluconolactonase/LRE-like region" evidence="5">
    <location>
        <begin position="27"/>
        <end position="284"/>
    </location>
</feature>
<sequence length="321" mass="33721">MPTAKSSATGRPDLDLETEVRVEGLLFPEGPVVLPSGDLVVCELAGRRVTRIDARGGKRTLATFAGSPNGQVVAPDGSLWVCDNGGRWVAESAADLREGPGDQPGLLWRLTLDGDLAPLLTEIDGRPLTSPNDLCLDGDGGLWFTDPVWPDADGQVSAGKIGYRAADGRAHYEHEGLRFPNGLAVTAAGDALIVAESYTSWLHRFPILGPGRLGQPEPFAFLGEGTLPDGLCFDSAGRVIVAGAGTGCVVVFTADGEDLGRIPFGNDVTNVCFGGSDLRTLFVTEVGLGRVSTVRWDVPGLPMPYQLGWAPRDAEAVSTDA</sequence>
<evidence type="ECO:0000259" key="5">
    <source>
        <dbReference type="Pfam" id="PF08450"/>
    </source>
</evidence>
<keyword evidence="3" id="KW-0862">Zinc</keyword>
<dbReference type="Pfam" id="PF08450">
    <property type="entry name" value="SGL"/>
    <property type="match status" value="1"/>
</dbReference>
<name>A0A3N0CG53_9ACTN</name>
<feature type="repeat" description="NHL" evidence="4">
    <location>
        <begin position="226"/>
        <end position="255"/>
    </location>
</feature>
<keyword evidence="7" id="KW-1185">Reference proteome</keyword>
<feature type="binding site" evidence="3">
    <location>
        <position position="229"/>
    </location>
    <ligand>
        <name>a divalent metal cation</name>
        <dbReference type="ChEBI" id="CHEBI:60240"/>
    </ligand>
</feature>
<reference evidence="6 7" key="1">
    <citation type="submission" date="2018-11" db="EMBL/GenBank/DDBJ databases">
        <authorList>
            <person name="Li F."/>
        </authorList>
    </citation>
    <scope>NUCLEOTIDE SEQUENCE [LARGE SCALE GENOMIC DNA]</scope>
    <source>
        <strain evidence="6 7">Gsoil 097</strain>
    </source>
</reference>
<dbReference type="PANTHER" id="PTHR47572:SF5">
    <property type="entry name" value="BLR2277 PROTEIN"/>
    <property type="match status" value="1"/>
</dbReference>
<dbReference type="OrthoDB" id="2633250at2"/>
<dbReference type="AlphaFoldDB" id="A0A3N0CG53"/>
<dbReference type="InterPro" id="IPR011042">
    <property type="entry name" value="6-blade_b-propeller_TolB-like"/>
</dbReference>
<dbReference type="RefSeq" id="WP_123227746.1">
    <property type="nucleotide sequence ID" value="NZ_RJSE01000007.1"/>
</dbReference>
<comment type="cofactor">
    <cofactor evidence="3">
        <name>Zn(2+)</name>
        <dbReference type="ChEBI" id="CHEBI:29105"/>
    </cofactor>
    <text evidence="3">Binds 1 divalent metal cation per subunit.</text>
</comment>
<evidence type="ECO:0000256" key="3">
    <source>
        <dbReference type="PIRSR" id="PIRSR605511-2"/>
    </source>
</evidence>
<accession>A0A3N0CG53</accession>
<evidence type="ECO:0000256" key="4">
    <source>
        <dbReference type="PROSITE-ProRule" id="PRU00504"/>
    </source>
</evidence>
<feature type="active site" description="Proton donor/acceptor" evidence="2">
    <location>
        <position position="229"/>
    </location>
</feature>
<feature type="binding site" evidence="3">
    <location>
        <position position="181"/>
    </location>
    <ligand>
        <name>a divalent metal cation</name>
        <dbReference type="ChEBI" id="CHEBI:60240"/>
    </ligand>
</feature>
<feature type="binding site" evidence="3">
    <location>
        <position position="132"/>
    </location>
    <ligand>
        <name>substrate</name>
    </ligand>
</feature>
<comment type="caution">
    <text evidence="6">The sequence shown here is derived from an EMBL/GenBank/DDBJ whole genome shotgun (WGS) entry which is preliminary data.</text>
</comment>
<protein>
    <submittedName>
        <fullName evidence="6">SMP-30/gluconolactonase/LRE family protein</fullName>
    </submittedName>
</protein>
<keyword evidence="3" id="KW-0479">Metal-binding</keyword>
<evidence type="ECO:0000256" key="2">
    <source>
        <dbReference type="PIRSR" id="PIRSR605511-1"/>
    </source>
</evidence>
<organism evidence="6 7">
    <name type="scientific">Nocardioides marmoriginsengisoli</name>
    <dbReference type="NCBI Taxonomy" id="661483"/>
    <lineage>
        <taxon>Bacteria</taxon>
        <taxon>Bacillati</taxon>
        <taxon>Actinomycetota</taxon>
        <taxon>Actinomycetes</taxon>
        <taxon>Propionibacteriales</taxon>
        <taxon>Nocardioidaceae</taxon>
        <taxon>Nocardioides</taxon>
    </lineage>
</organism>
<dbReference type="PRINTS" id="PR01790">
    <property type="entry name" value="SMP30FAMILY"/>
</dbReference>
<dbReference type="Proteomes" id="UP000267128">
    <property type="component" value="Unassembled WGS sequence"/>
</dbReference>
<dbReference type="InterPro" id="IPR005511">
    <property type="entry name" value="SMP-30"/>
</dbReference>
<dbReference type="SUPFAM" id="SSF63829">
    <property type="entry name" value="Calcium-dependent phosphotriesterase"/>
    <property type="match status" value="1"/>
</dbReference>
<dbReference type="InterPro" id="IPR051262">
    <property type="entry name" value="SMP-30/CGR1_Lactonase"/>
</dbReference>
<dbReference type="PROSITE" id="PS51125">
    <property type="entry name" value="NHL"/>
    <property type="match status" value="1"/>
</dbReference>
<dbReference type="Gene3D" id="2.120.10.30">
    <property type="entry name" value="TolB, C-terminal domain"/>
    <property type="match status" value="1"/>
</dbReference>
<evidence type="ECO:0000313" key="7">
    <source>
        <dbReference type="Proteomes" id="UP000267128"/>
    </source>
</evidence>
<dbReference type="GO" id="GO:0046872">
    <property type="term" value="F:metal ion binding"/>
    <property type="evidence" value="ECO:0007669"/>
    <property type="project" value="UniProtKB-KW"/>
</dbReference>
<dbReference type="PANTHER" id="PTHR47572">
    <property type="entry name" value="LIPOPROTEIN-RELATED"/>
    <property type="match status" value="1"/>
</dbReference>
<gene>
    <name evidence="6" type="ORF">EFK50_11805</name>
</gene>
<dbReference type="InterPro" id="IPR001258">
    <property type="entry name" value="NHL_repeat"/>
</dbReference>
<dbReference type="InterPro" id="IPR013658">
    <property type="entry name" value="SGL"/>
</dbReference>